<dbReference type="RefSeq" id="WP_341368724.1">
    <property type="nucleotide sequence ID" value="NZ_CP150951.2"/>
</dbReference>
<sequence length="166" mass="18145">MADLPNKTTGASRLMRIVLVISLALNLAVAGLFVGSMASGRLSDGPAPNFDIGLGPIGRALDNDERREVRRSLLSDGSMRRLNLRGRLEQMITAIEADPYDPDVMTDLLADQLDKTTQLQRNVQNGLLQIIADMTPERRAAFAAELREDMSRNRPPPPQRDHGSGG</sequence>
<proteinExistence type="predicted"/>
<name>A0ABZ2V8N3_9RHOB</name>
<evidence type="ECO:0000256" key="1">
    <source>
        <dbReference type="SAM" id="MobiDB-lite"/>
    </source>
</evidence>
<protein>
    <submittedName>
        <fullName evidence="3">Periplasmic heavy metal sensor</fullName>
    </submittedName>
</protein>
<keyword evidence="2" id="KW-1133">Transmembrane helix</keyword>
<feature type="region of interest" description="Disordered" evidence="1">
    <location>
        <begin position="143"/>
        <end position="166"/>
    </location>
</feature>
<dbReference type="Pfam" id="PF13801">
    <property type="entry name" value="Metal_resist"/>
    <property type="match status" value="1"/>
</dbReference>
<dbReference type="Proteomes" id="UP001440612">
    <property type="component" value="Chromosome"/>
</dbReference>
<accession>A0ABZ2V8N3</accession>
<dbReference type="EMBL" id="CP150951">
    <property type="protein sequence ID" value="WZC50622.1"/>
    <property type="molecule type" value="Genomic_DNA"/>
</dbReference>
<keyword evidence="2" id="KW-0812">Transmembrane</keyword>
<evidence type="ECO:0000313" key="4">
    <source>
        <dbReference type="Proteomes" id="UP001440612"/>
    </source>
</evidence>
<keyword evidence="4" id="KW-1185">Reference proteome</keyword>
<gene>
    <name evidence="3" type="ORF">AABB29_08410</name>
</gene>
<organism evidence="3 4">
    <name type="scientific">Yoonia phaeophyticola</name>
    <dbReference type="NCBI Taxonomy" id="3137369"/>
    <lineage>
        <taxon>Bacteria</taxon>
        <taxon>Pseudomonadati</taxon>
        <taxon>Pseudomonadota</taxon>
        <taxon>Alphaproteobacteria</taxon>
        <taxon>Rhodobacterales</taxon>
        <taxon>Paracoccaceae</taxon>
        <taxon>Yoonia</taxon>
    </lineage>
</organism>
<reference evidence="4" key="1">
    <citation type="submission" date="2024-04" db="EMBL/GenBank/DDBJ databases">
        <title>Phylogenomic analyses of a clade within the roseobacter group suggest taxonomic reassignments of species of the genera Aestuariivita, Citreicella, Loktanella, Nautella, Pelagibaca, Ruegeria, Thalassobius, Thiobacimonas and Tropicibacter, and the proposal o.</title>
        <authorList>
            <person name="Jeon C.O."/>
        </authorList>
    </citation>
    <scope>NUCLEOTIDE SEQUENCE [LARGE SCALE GENOMIC DNA]</scope>
    <source>
        <strain evidence="4">BS5-3</strain>
    </source>
</reference>
<evidence type="ECO:0000313" key="3">
    <source>
        <dbReference type="EMBL" id="WZC50622.1"/>
    </source>
</evidence>
<feature type="compositionally biased region" description="Basic and acidic residues" evidence="1">
    <location>
        <begin position="143"/>
        <end position="152"/>
    </location>
</feature>
<keyword evidence="2" id="KW-0472">Membrane</keyword>
<evidence type="ECO:0000256" key="2">
    <source>
        <dbReference type="SAM" id="Phobius"/>
    </source>
</evidence>
<feature type="transmembrane region" description="Helical" evidence="2">
    <location>
        <begin position="14"/>
        <end position="34"/>
    </location>
</feature>
<dbReference type="InterPro" id="IPR025961">
    <property type="entry name" value="Metal_resist"/>
</dbReference>